<feature type="region of interest" description="Disordered" evidence="3">
    <location>
        <begin position="362"/>
        <end position="398"/>
    </location>
</feature>
<dbReference type="InterPro" id="IPR050568">
    <property type="entry name" value="Transcr_DNA_Rep_Reg"/>
</dbReference>
<dbReference type="GO" id="GO:0001046">
    <property type="term" value="F:core promoter sequence-specific DNA binding"/>
    <property type="evidence" value="ECO:0007669"/>
    <property type="project" value="TreeGrafter"/>
</dbReference>
<dbReference type="Gene3D" id="1.10.20.10">
    <property type="entry name" value="Histone, subunit A"/>
    <property type="match status" value="1"/>
</dbReference>
<sequence length="398" mass="46495">MELREALENHFEFTPVSFINDVIDSVNKVIYQAAYKFNRYATSEAKALKIPDKNIKSGICQLITSLESSVDCNFDVFELYVARNIFTIFDDVPVVFTYSKHVDISTEEDQEDAVEEQLDSLRKKIIAKKAMNHMLKQEIKKSNYKIRKYEQWKRQLPDFMTKRGGCHLLDLLNVLVTNRQKVRSLANSTKLLIASNMLKPDYRGEYISRIVTGEIRKLRHKVRIADIVEKKRNGCKKYKDDGFECGIWYKILVPMNHMIEATLRRSDTKRRHIMKKKYKTKFPVARIKKIMQMDEDVGKVAQATPVLISKALELFMQSLIDQACQETRSRDAKRITVAHLKKTIMKTEQFDFLKDVVINIPDPVEPHEHENSNTNKSDPSKGDDPNNPQPKKRRRRRK</sequence>
<dbReference type="InterPro" id="IPR003958">
    <property type="entry name" value="CBFA_NFYB_domain"/>
</dbReference>
<evidence type="ECO:0000256" key="2">
    <source>
        <dbReference type="ARBA" id="ARBA00023242"/>
    </source>
</evidence>
<evidence type="ECO:0000313" key="5">
    <source>
        <dbReference type="EMBL" id="CAG8593039.1"/>
    </source>
</evidence>
<keyword evidence="2" id="KW-0539">Nucleus</keyword>
<dbReference type="InterPro" id="IPR009072">
    <property type="entry name" value="Histone-fold"/>
</dbReference>
<dbReference type="AlphaFoldDB" id="A0A9N9CA85"/>
<dbReference type="GO" id="GO:0016251">
    <property type="term" value="F:RNA polymerase II general transcription initiation factor activity"/>
    <property type="evidence" value="ECO:0007669"/>
    <property type="project" value="TreeGrafter"/>
</dbReference>
<evidence type="ECO:0000256" key="1">
    <source>
        <dbReference type="ARBA" id="ARBA00004123"/>
    </source>
</evidence>
<name>A0A9N9CA85_9GLOM</name>
<dbReference type="Pfam" id="PF00808">
    <property type="entry name" value="CBFD_NFYB_HMF"/>
    <property type="match status" value="1"/>
</dbReference>
<dbReference type="GO" id="GO:0046982">
    <property type="term" value="F:protein heterodimerization activity"/>
    <property type="evidence" value="ECO:0007669"/>
    <property type="project" value="InterPro"/>
</dbReference>
<evidence type="ECO:0000256" key="3">
    <source>
        <dbReference type="SAM" id="MobiDB-lite"/>
    </source>
</evidence>
<dbReference type="Proteomes" id="UP000789739">
    <property type="component" value="Unassembled WGS sequence"/>
</dbReference>
<organism evidence="5 6">
    <name type="scientific">Paraglomus brasilianum</name>
    <dbReference type="NCBI Taxonomy" id="144538"/>
    <lineage>
        <taxon>Eukaryota</taxon>
        <taxon>Fungi</taxon>
        <taxon>Fungi incertae sedis</taxon>
        <taxon>Mucoromycota</taxon>
        <taxon>Glomeromycotina</taxon>
        <taxon>Glomeromycetes</taxon>
        <taxon>Paraglomerales</taxon>
        <taxon>Paraglomeraceae</taxon>
        <taxon>Paraglomus</taxon>
    </lineage>
</organism>
<dbReference type="PANTHER" id="PTHR10252">
    <property type="entry name" value="HISTONE-LIKE TRANSCRIPTION FACTOR CCAAT-RELATED"/>
    <property type="match status" value="1"/>
</dbReference>
<dbReference type="GO" id="GO:0000278">
    <property type="term" value="P:mitotic cell cycle"/>
    <property type="evidence" value="ECO:0007669"/>
    <property type="project" value="InterPro"/>
</dbReference>
<proteinExistence type="predicted"/>
<gene>
    <name evidence="5" type="ORF">PBRASI_LOCUS7226</name>
</gene>
<reference evidence="5" key="1">
    <citation type="submission" date="2021-06" db="EMBL/GenBank/DDBJ databases">
        <authorList>
            <person name="Kallberg Y."/>
            <person name="Tangrot J."/>
            <person name="Rosling A."/>
        </authorList>
    </citation>
    <scope>NUCLEOTIDE SEQUENCE</scope>
    <source>
        <strain evidence="5">BR232B</strain>
    </source>
</reference>
<comment type="subcellular location">
    <subcellularLocation>
        <location evidence="1">Nucleus</location>
    </subcellularLocation>
</comment>
<feature type="domain" description="Transcription factor CBF/NF-Y/archaeal histone" evidence="4">
    <location>
        <begin position="281"/>
        <end position="342"/>
    </location>
</feature>
<dbReference type="Pfam" id="PF05859">
    <property type="entry name" value="Mis12"/>
    <property type="match status" value="1"/>
</dbReference>
<accession>A0A9N9CA85</accession>
<dbReference type="OrthoDB" id="653904at2759"/>
<comment type="caution">
    <text evidence="5">The sequence shown here is derived from an EMBL/GenBank/DDBJ whole genome shotgun (WGS) entry which is preliminary data.</text>
</comment>
<dbReference type="GO" id="GO:0000775">
    <property type="term" value="C:chromosome, centromeric region"/>
    <property type="evidence" value="ECO:0007669"/>
    <property type="project" value="InterPro"/>
</dbReference>
<dbReference type="EMBL" id="CAJVPI010001076">
    <property type="protein sequence ID" value="CAG8593039.1"/>
    <property type="molecule type" value="Genomic_DNA"/>
</dbReference>
<protein>
    <submittedName>
        <fullName evidence="5">11485_t:CDS:1</fullName>
    </submittedName>
</protein>
<keyword evidence="6" id="KW-1185">Reference proteome</keyword>
<evidence type="ECO:0000313" key="6">
    <source>
        <dbReference type="Proteomes" id="UP000789739"/>
    </source>
</evidence>
<dbReference type="PANTHER" id="PTHR10252:SF5">
    <property type="entry name" value="DR1-ASSOCIATED COREPRESSOR"/>
    <property type="match status" value="1"/>
</dbReference>
<dbReference type="SUPFAM" id="SSF47113">
    <property type="entry name" value="Histone-fold"/>
    <property type="match status" value="1"/>
</dbReference>
<dbReference type="GO" id="GO:0017054">
    <property type="term" value="C:negative cofactor 2 complex"/>
    <property type="evidence" value="ECO:0007669"/>
    <property type="project" value="TreeGrafter"/>
</dbReference>
<dbReference type="InterPro" id="IPR008685">
    <property type="entry name" value="Centromere_Mis12"/>
</dbReference>
<evidence type="ECO:0000259" key="4">
    <source>
        <dbReference type="Pfam" id="PF00808"/>
    </source>
</evidence>
<dbReference type="CDD" id="cd22906">
    <property type="entry name" value="HFD_DRAP1"/>
    <property type="match status" value="1"/>
</dbReference>